<evidence type="ECO:0000313" key="2">
    <source>
        <dbReference type="EMBL" id="GIJ03622.1"/>
    </source>
</evidence>
<dbReference type="Proteomes" id="UP000652013">
    <property type="component" value="Unassembled WGS sequence"/>
</dbReference>
<comment type="caution">
    <text evidence="2">The sequence shown here is derived from an EMBL/GenBank/DDBJ whole genome shotgun (WGS) entry which is preliminary data.</text>
</comment>
<feature type="region of interest" description="Disordered" evidence="1">
    <location>
        <begin position="64"/>
        <end position="87"/>
    </location>
</feature>
<feature type="region of interest" description="Disordered" evidence="1">
    <location>
        <begin position="1"/>
        <end position="22"/>
    </location>
</feature>
<proteinExistence type="predicted"/>
<evidence type="ECO:0000256" key="1">
    <source>
        <dbReference type="SAM" id="MobiDB-lite"/>
    </source>
</evidence>
<keyword evidence="3" id="KW-1185">Reference proteome</keyword>
<accession>A0A8J3Y904</accession>
<dbReference type="EMBL" id="BOOY01000022">
    <property type="protein sequence ID" value="GIJ03622.1"/>
    <property type="molecule type" value="Genomic_DNA"/>
</dbReference>
<organism evidence="2 3">
    <name type="scientific">Spirilliplanes yamanashiensis</name>
    <dbReference type="NCBI Taxonomy" id="42233"/>
    <lineage>
        <taxon>Bacteria</taxon>
        <taxon>Bacillati</taxon>
        <taxon>Actinomycetota</taxon>
        <taxon>Actinomycetes</taxon>
        <taxon>Micromonosporales</taxon>
        <taxon>Micromonosporaceae</taxon>
        <taxon>Spirilliplanes</taxon>
    </lineage>
</organism>
<reference evidence="2" key="1">
    <citation type="submission" date="2021-01" db="EMBL/GenBank/DDBJ databases">
        <title>Whole genome shotgun sequence of Spirilliplanes yamanashiensis NBRC 15828.</title>
        <authorList>
            <person name="Komaki H."/>
            <person name="Tamura T."/>
        </authorList>
    </citation>
    <scope>NUCLEOTIDE SEQUENCE</scope>
    <source>
        <strain evidence="2">NBRC 15828</strain>
    </source>
</reference>
<evidence type="ECO:0000313" key="3">
    <source>
        <dbReference type="Proteomes" id="UP000652013"/>
    </source>
</evidence>
<dbReference type="AlphaFoldDB" id="A0A8J3Y904"/>
<name>A0A8J3Y904_9ACTN</name>
<gene>
    <name evidence="2" type="ORF">Sya03_29740</name>
</gene>
<dbReference type="RefSeq" id="WP_203938889.1">
    <property type="nucleotide sequence ID" value="NZ_BAAAGJ010000022.1"/>
</dbReference>
<protein>
    <submittedName>
        <fullName evidence="2">Uncharacterized protein</fullName>
    </submittedName>
</protein>
<sequence>MTAIRQMPYDDGPAGDGDQGQRQALELADRLRTLAASDPDLAQDLVDRLIEGLNRATEGAFDEHVEKELAKSGAKPSGTVHSSARNS</sequence>